<dbReference type="PANTHER" id="PTHR42850:SF2">
    <property type="entry name" value="BLL5683 PROTEIN"/>
    <property type="match status" value="1"/>
</dbReference>
<proteinExistence type="inferred from homology"/>
<evidence type="ECO:0000259" key="2">
    <source>
        <dbReference type="Pfam" id="PF12850"/>
    </source>
</evidence>
<dbReference type="RefSeq" id="WP_106139163.1">
    <property type="nucleotide sequence ID" value="NZ_PVTE01000015.1"/>
</dbReference>
<feature type="domain" description="Calcineurin-like phosphoesterase" evidence="2">
    <location>
        <begin position="1"/>
        <end position="215"/>
    </location>
</feature>
<dbReference type="InterPro" id="IPR050126">
    <property type="entry name" value="Ap4A_hydrolase"/>
</dbReference>
<comment type="similarity">
    <text evidence="1">Belongs to the metallophosphoesterase superfamily. YfcE family.</text>
</comment>
<dbReference type="CDD" id="cd00838">
    <property type="entry name" value="MPP_superfamily"/>
    <property type="match status" value="1"/>
</dbReference>
<dbReference type="Gene3D" id="3.60.21.10">
    <property type="match status" value="1"/>
</dbReference>
<evidence type="ECO:0000313" key="3">
    <source>
        <dbReference type="EMBL" id="PRY35025.1"/>
    </source>
</evidence>
<reference evidence="3 4" key="1">
    <citation type="submission" date="2018-03" db="EMBL/GenBank/DDBJ databases">
        <title>Genomic Encyclopedia of Archaeal and Bacterial Type Strains, Phase II (KMG-II): from individual species to whole genera.</title>
        <authorList>
            <person name="Goeker M."/>
        </authorList>
    </citation>
    <scope>NUCLEOTIDE SEQUENCE [LARGE SCALE GENOMIC DNA]</scope>
    <source>
        <strain evidence="3 4">DSM 28354</strain>
    </source>
</reference>
<evidence type="ECO:0000313" key="4">
    <source>
        <dbReference type="Proteomes" id="UP000238375"/>
    </source>
</evidence>
<name>A0A2T0SNP9_9BACT</name>
<comment type="caution">
    <text evidence="3">The sequence shown here is derived from an EMBL/GenBank/DDBJ whole genome shotgun (WGS) entry which is preliminary data.</text>
</comment>
<dbReference type="InterPro" id="IPR011152">
    <property type="entry name" value="Pesterase_MJ0912"/>
</dbReference>
<dbReference type="GO" id="GO:0016791">
    <property type="term" value="F:phosphatase activity"/>
    <property type="evidence" value="ECO:0007669"/>
    <property type="project" value="TreeGrafter"/>
</dbReference>
<dbReference type="PANTHER" id="PTHR42850">
    <property type="entry name" value="METALLOPHOSPHOESTERASE"/>
    <property type="match status" value="1"/>
</dbReference>
<organism evidence="3 4">
    <name type="scientific">Spirosoma oryzae</name>
    <dbReference type="NCBI Taxonomy" id="1469603"/>
    <lineage>
        <taxon>Bacteria</taxon>
        <taxon>Pseudomonadati</taxon>
        <taxon>Bacteroidota</taxon>
        <taxon>Cytophagia</taxon>
        <taxon>Cytophagales</taxon>
        <taxon>Cytophagaceae</taxon>
        <taxon>Spirosoma</taxon>
    </lineage>
</organism>
<gene>
    <name evidence="3" type="ORF">CLV58_115108</name>
</gene>
<dbReference type="AlphaFoldDB" id="A0A2T0SNP9"/>
<keyword evidence="4" id="KW-1185">Reference proteome</keyword>
<dbReference type="SUPFAM" id="SSF56300">
    <property type="entry name" value="Metallo-dependent phosphatases"/>
    <property type="match status" value="1"/>
</dbReference>
<accession>A0A2T0SNP9</accession>
<dbReference type="Pfam" id="PF12850">
    <property type="entry name" value="Metallophos_2"/>
    <property type="match status" value="1"/>
</dbReference>
<dbReference type="Proteomes" id="UP000238375">
    <property type="component" value="Unassembled WGS sequence"/>
</dbReference>
<dbReference type="InterPro" id="IPR029052">
    <property type="entry name" value="Metallo-depent_PP-like"/>
</dbReference>
<dbReference type="InterPro" id="IPR024654">
    <property type="entry name" value="Calcineurin-like_PHP_lpxH"/>
</dbReference>
<dbReference type="OrthoDB" id="9813918at2"/>
<evidence type="ECO:0000256" key="1">
    <source>
        <dbReference type="ARBA" id="ARBA00008950"/>
    </source>
</evidence>
<dbReference type="PIRSF" id="PIRSF000883">
    <property type="entry name" value="Pesterase_MJ0912"/>
    <property type="match status" value="1"/>
</dbReference>
<dbReference type="EMBL" id="PVTE01000015">
    <property type="protein sequence ID" value="PRY35025.1"/>
    <property type="molecule type" value="Genomic_DNA"/>
</dbReference>
<sequence length="256" mass="28295">MRLAFISDIHANLPALEAVLADLDRQKPDAVYCLGDLVSYAPWPNEVVQLIRQHRIPTLMGNHDFTLSQLREGEALPTVPPDPKMGRSVVTAGAQSLAFTHGLLGNQERGFLGSLPRHIRLEFDTADGRSDVLMVHGSPGSLNEYLLEDRTEADILSVMDQAGADILLFGHSHLPYHRQLPGRSPDKPAYRHAINTGSVGKPKDGDPRAGYVLIDWIGGEPRVTLIRVAYDVERAARAIEESPLPDEFADRLRRAY</sequence>
<dbReference type="GO" id="GO:0005737">
    <property type="term" value="C:cytoplasm"/>
    <property type="evidence" value="ECO:0007669"/>
    <property type="project" value="TreeGrafter"/>
</dbReference>
<protein>
    <submittedName>
        <fullName evidence="3">Putative phosphodiesterase</fullName>
    </submittedName>
</protein>